<comment type="caution">
    <text evidence="1">The sequence shown here is derived from an EMBL/GenBank/DDBJ whole genome shotgun (WGS) entry which is preliminary data.</text>
</comment>
<dbReference type="EMBL" id="CM055105">
    <property type="protein sequence ID" value="KAJ7531434.1"/>
    <property type="molecule type" value="Genomic_DNA"/>
</dbReference>
<accession>A0ACC2BNS6</accession>
<evidence type="ECO:0000313" key="1">
    <source>
        <dbReference type="EMBL" id="KAJ7531434.1"/>
    </source>
</evidence>
<keyword evidence="2" id="KW-1185">Reference proteome</keyword>
<dbReference type="Proteomes" id="UP001162992">
    <property type="component" value="Chromosome 14"/>
</dbReference>
<protein>
    <submittedName>
        <fullName evidence="1">Uncharacterized protein</fullName>
    </submittedName>
</protein>
<reference evidence="2" key="1">
    <citation type="journal article" date="2024" name="Proc. Natl. Acad. Sci. U.S.A.">
        <title>Extraordinary preservation of gene collinearity over three hundred million years revealed in homosporous lycophytes.</title>
        <authorList>
            <person name="Li C."/>
            <person name="Wickell D."/>
            <person name="Kuo L.Y."/>
            <person name="Chen X."/>
            <person name="Nie B."/>
            <person name="Liao X."/>
            <person name="Peng D."/>
            <person name="Ji J."/>
            <person name="Jenkins J."/>
            <person name="Williams M."/>
            <person name="Shu S."/>
            <person name="Plott C."/>
            <person name="Barry K."/>
            <person name="Rajasekar S."/>
            <person name="Grimwood J."/>
            <person name="Han X."/>
            <person name="Sun S."/>
            <person name="Hou Z."/>
            <person name="He W."/>
            <person name="Dai G."/>
            <person name="Sun C."/>
            <person name="Schmutz J."/>
            <person name="Leebens-Mack J.H."/>
            <person name="Li F.W."/>
            <person name="Wang L."/>
        </authorList>
    </citation>
    <scope>NUCLEOTIDE SEQUENCE [LARGE SCALE GENOMIC DNA]</scope>
    <source>
        <strain evidence="2">cv. PW_Plant_1</strain>
    </source>
</reference>
<gene>
    <name evidence="1" type="ORF">O6H91_14G043900</name>
</gene>
<evidence type="ECO:0000313" key="2">
    <source>
        <dbReference type="Proteomes" id="UP001162992"/>
    </source>
</evidence>
<sequence>MVVEEDRSVVASTRHFPPPSELMSNEDDAFFGPESLFVRLKEAQDSAFEELEDRITIARVVGAAILKGIVSALCQESSESLEAKESEITFLKESLEEKDAKIIQLEIALQLKEDEWTKSVEESVIQRYKLISDFLQAMDQSQQDNKSREMYVVEKEKELSNIAEHLVRAASALDAETKKAAMLERRLKEMYDSDAAKARQIAALTQEIDRLNLEQRNSFDMSSKRTELGYMNQVEFLVTENNRLLDALDEEKYEQQIEKVDKQSESCDGAWHGDELLVDRNWNEEEGRPKKQLHDARWNKILQDRQMDAAEQNNVHKQDSLCEEERVADFLRVCSNVDEECTLAGNIHSDSVRAQEWALRMEIEILTTILESYSDTLATHSLNLQATEHANMQAIGLSDSIDVGIASFEEGPLLFATSSSSCSTVEAPKNNTAVGVSVAEEVASSSTESEHIRDSKNLVEQKSLTIVRLESELQELEWSRTLETSVILAFTEVFAGDHEHRRDGRNEIPGVKEDVGSFLKTQLLKKELTIEHLERTLDKVSLSSGVESAVCLSCLDGYGREMLQVFLKYREHMSLKDAELGVLRSDLDSQRQTIESTSLALSAARGTCSQLKMDLDVSKGALEQEQLKVRQLLHRSKELETSIKESDDKLTRKEQSLDSLKEEHMEQQWQQHLEIQILFGVLECQYKDGINMIVPSNLSSMDKAGLGTETFQDFHVVETDAKSRILNKERSPDLARTGVEVSVHVVMDGENQIVKGTLSLEKEMEGPIIQLMREMSEVKRQRDFILKQKAKEICKFKRESLKETEKLKVEGSRIGGDNFYALKNQVSDTSKDQMDELLPEQQRKDLGSIGGVVGQRDVASELKLQCCSKEVTMSAQVSNDEQKFVNSCILLQTEEETSTGKKSDLKADETLILVPQNEIEKLKLSFLEVLKEKEIALKRTSMEKEDEKLQKSRLEIQLQKVKNDMNKLQTDLSSVHRQITLEFAGQVRCLLENSLQSTQYLSWRMHEQILRLDGAQEKVKHVHRNRKSFLLQGSDYKRKLSKYINNLQKAEEEVDLLGDEVDALLTVLEKVFTTLERYGPVFQHYPGMVELAELVRQEIFLRIDPADLLQA</sequence>
<organism evidence="1 2">
    <name type="scientific">Diphasiastrum complanatum</name>
    <name type="common">Issler's clubmoss</name>
    <name type="synonym">Lycopodium complanatum</name>
    <dbReference type="NCBI Taxonomy" id="34168"/>
    <lineage>
        <taxon>Eukaryota</taxon>
        <taxon>Viridiplantae</taxon>
        <taxon>Streptophyta</taxon>
        <taxon>Embryophyta</taxon>
        <taxon>Tracheophyta</taxon>
        <taxon>Lycopodiopsida</taxon>
        <taxon>Lycopodiales</taxon>
        <taxon>Lycopodiaceae</taxon>
        <taxon>Lycopodioideae</taxon>
        <taxon>Diphasiastrum</taxon>
    </lineage>
</organism>
<name>A0ACC2BNS6_DIPCM</name>
<proteinExistence type="predicted"/>